<proteinExistence type="predicted"/>
<dbReference type="CDD" id="cd00082">
    <property type="entry name" value="HisKA"/>
    <property type="match status" value="1"/>
</dbReference>
<keyword evidence="7" id="KW-0418">Kinase</keyword>
<dbReference type="InterPro" id="IPR042240">
    <property type="entry name" value="CHASE_sf"/>
</dbReference>
<keyword evidence="6 12" id="KW-0812">Transmembrane</keyword>
<dbReference type="InterPro" id="IPR013656">
    <property type="entry name" value="PAS_4"/>
</dbReference>
<feature type="domain" description="CHASE" evidence="15">
    <location>
        <begin position="161"/>
        <end position="246"/>
    </location>
</feature>
<keyword evidence="9" id="KW-0902">Two-component regulatory system</keyword>
<dbReference type="InterPro" id="IPR036097">
    <property type="entry name" value="HisK_dim/P_sf"/>
</dbReference>
<reference evidence="16 17" key="1">
    <citation type="submission" date="2019-02" db="EMBL/GenBank/DDBJ databases">
        <title>Sequencing the genomes of 1000 actinobacteria strains.</title>
        <authorList>
            <person name="Klenk H.-P."/>
        </authorList>
    </citation>
    <scope>NUCLEOTIDE SEQUENCE [LARGE SCALE GENOMIC DNA]</scope>
    <source>
        <strain evidence="16 17">DSM 45162</strain>
    </source>
</reference>
<evidence type="ECO:0000256" key="1">
    <source>
        <dbReference type="ARBA" id="ARBA00000085"/>
    </source>
</evidence>
<dbReference type="InterPro" id="IPR050351">
    <property type="entry name" value="BphY/WalK/GraS-like"/>
</dbReference>
<dbReference type="AlphaFoldDB" id="A0A4Q7ZCR4"/>
<dbReference type="Gene3D" id="3.30.565.10">
    <property type="entry name" value="Histidine kinase-like ATPase, C-terminal domain"/>
    <property type="match status" value="1"/>
</dbReference>
<protein>
    <recommendedName>
        <fullName evidence="11">Sensor-like histidine kinase SenX3</fullName>
        <ecNumber evidence="3">2.7.13.3</ecNumber>
    </recommendedName>
</protein>
<dbReference type="Gene3D" id="3.30.450.350">
    <property type="entry name" value="CHASE domain"/>
    <property type="match status" value="1"/>
</dbReference>
<evidence type="ECO:0000256" key="8">
    <source>
        <dbReference type="ARBA" id="ARBA00022989"/>
    </source>
</evidence>
<dbReference type="Pfam" id="PF00512">
    <property type="entry name" value="HisKA"/>
    <property type="match status" value="1"/>
</dbReference>
<dbReference type="PANTHER" id="PTHR42878:SF15">
    <property type="entry name" value="BACTERIOPHYTOCHROME"/>
    <property type="match status" value="1"/>
</dbReference>
<dbReference type="SMART" id="SM01079">
    <property type="entry name" value="CHASE"/>
    <property type="match status" value="1"/>
</dbReference>
<dbReference type="InterPro" id="IPR000014">
    <property type="entry name" value="PAS"/>
</dbReference>
<evidence type="ECO:0000259" key="15">
    <source>
        <dbReference type="PROSITE" id="PS50839"/>
    </source>
</evidence>
<dbReference type="PROSITE" id="PS50109">
    <property type="entry name" value="HIS_KIN"/>
    <property type="match status" value="1"/>
</dbReference>
<dbReference type="PANTHER" id="PTHR42878">
    <property type="entry name" value="TWO-COMPONENT HISTIDINE KINASE"/>
    <property type="match status" value="1"/>
</dbReference>
<dbReference type="EC" id="2.7.13.3" evidence="3"/>
<evidence type="ECO:0000256" key="3">
    <source>
        <dbReference type="ARBA" id="ARBA00012438"/>
    </source>
</evidence>
<evidence type="ECO:0000256" key="5">
    <source>
        <dbReference type="ARBA" id="ARBA00022679"/>
    </source>
</evidence>
<keyword evidence="8 12" id="KW-1133">Transmembrane helix</keyword>
<feature type="domain" description="PAC" evidence="14">
    <location>
        <begin position="424"/>
        <end position="477"/>
    </location>
</feature>
<dbReference type="Gene3D" id="1.10.287.130">
    <property type="match status" value="1"/>
</dbReference>
<dbReference type="SMART" id="SM00387">
    <property type="entry name" value="HATPase_c"/>
    <property type="match status" value="1"/>
</dbReference>
<dbReference type="InterPro" id="IPR003661">
    <property type="entry name" value="HisK_dim/P_dom"/>
</dbReference>
<dbReference type="PRINTS" id="PR00344">
    <property type="entry name" value="BCTRLSENSOR"/>
</dbReference>
<dbReference type="CDD" id="cd00130">
    <property type="entry name" value="PAS"/>
    <property type="match status" value="1"/>
</dbReference>
<dbReference type="Pfam" id="PF03924">
    <property type="entry name" value="CHASE"/>
    <property type="match status" value="1"/>
</dbReference>
<gene>
    <name evidence="16" type="ORF">EV385_0178</name>
</gene>
<keyword evidence="17" id="KW-1185">Reference proteome</keyword>
<evidence type="ECO:0000256" key="11">
    <source>
        <dbReference type="ARBA" id="ARBA00039401"/>
    </source>
</evidence>
<dbReference type="PROSITE" id="PS50839">
    <property type="entry name" value="CHASE"/>
    <property type="match status" value="1"/>
</dbReference>
<evidence type="ECO:0000259" key="13">
    <source>
        <dbReference type="PROSITE" id="PS50109"/>
    </source>
</evidence>
<feature type="transmembrane region" description="Helical" evidence="12">
    <location>
        <begin position="310"/>
        <end position="333"/>
    </location>
</feature>
<organism evidence="16 17">
    <name type="scientific">Krasilnikovia cinnamomea</name>
    <dbReference type="NCBI Taxonomy" id="349313"/>
    <lineage>
        <taxon>Bacteria</taxon>
        <taxon>Bacillati</taxon>
        <taxon>Actinomycetota</taxon>
        <taxon>Actinomycetes</taxon>
        <taxon>Micromonosporales</taxon>
        <taxon>Micromonosporaceae</taxon>
        <taxon>Krasilnikovia</taxon>
    </lineage>
</organism>
<dbReference type="Pfam" id="PF02518">
    <property type="entry name" value="HATPase_c"/>
    <property type="match status" value="1"/>
</dbReference>
<evidence type="ECO:0000256" key="6">
    <source>
        <dbReference type="ARBA" id="ARBA00022692"/>
    </source>
</evidence>
<evidence type="ECO:0000256" key="2">
    <source>
        <dbReference type="ARBA" id="ARBA00004236"/>
    </source>
</evidence>
<dbReference type="GO" id="GO:0007234">
    <property type="term" value="P:osmosensory signaling via phosphorelay pathway"/>
    <property type="evidence" value="ECO:0007669"/>
    <property type="project" value="TreeGrafter"/>
</dbReference>
<comment type="catalytic activity">
    <reaction evidence="1">
        <text>ATP + protein L-histidine = ADP + protein N-phospho-L-histidine.</text>
        <dbReference type="EC" id="2.7.13.3"/>
    </reaction>
</comment>
<evidence type="ECO:0000256" key="4">
    <source>
        <dbReference type="ARBA" id="ARBA00022553"/>
    </source>
</evidence>
<evidence type="ECO:0000256" key="7">
    <source>
        <dbReference type="ARBA" id="ARBA00022777"/>
    </source>
</evidence>
<comment type="subcellular location">
    <subcellularLocation>
        <location evidence="2">Cell membrane</location>
    </subcellularLocation>
</comment>
<keyword evidence="5" id="KW-0808">Transferase</keyword>
<dbReference type="EMBL" id="SHKY01000001">
    <property type="protein sequence ID" value="RZU48462.1"/>
    <property type="molecule type" value="Genomic_DNA"/>
</dbReference>
<evidence type="ECO:0000256" key="12">
    <source>
        <dbReference type="SAM" id="Phobius"/>
    </source>
</evidence>
<dbReference type="GO" id="GO:0000156">
    <property type="term" value="F:phosphorelay response regulator activity"/>
    <property type="evidence" value="ECO:0007669"/>
    <property type="project" value="TreeGrafter"/>
</dbReference>
<evidence type="ECO:0000313" key="16">
    <source>
        <dbReference type="EMBL" id="RZU48462.1"/>
    </source>
</evidence>
<dbReference type="Proteomes" id="UP000292564">
    <property type="component" value="Unassembled WGS sequence"/>
</dbReference>
<dbReference type="SUPFAM" id="SSF47384">
    <property type="entry name" value="Homodimeric domain of signal transducing histidine kinase"/>
    <property type="match status" value="1"/>
</dbReference>
<dbReference type="FunFam" id="3.30.565.10:FF:000006">
    <property type="entry name" value="Sensor histidine kinase WalK"/>
    <property type="match status" value="1"/>
</dbReference>
<sequence>MTLTPARLTKQLRTAGILAALVAVAGLVGSAGVATLVAGEQRDAAQQQLDRRASLVAAAVTAEAGRYVDTLSMVAAGLGGSETLTAARFEQAVQPLDDMRLAGAASVGFLVPSSDDDVAATQARWRARGVPKLSLRPTDGSSEHIFSVVSRRFDGRPTTTGTDFSTASAPAQALARSRRTGQVTVSDAYQLLSDRQLPATRQQLSFALTAPVYGPATTAGERQFRGWVVMAMRGQDFMGATLTRLSQNLIDVTLHAPGVDGTQLGVAALTAGLPGKRDLSRTTDVSVADRTWSLTVDSVAKRLPGGVTRLPLLVTAVGTLLGLLSAGLVWVLATGRARAEARVRAATARLSTARDELLGQKTYLMQVLDTLDTAVLTCDNTGAIVHANHAVYDWTRVDDRTGAGNPGADDLDRALARALFGQSVRGEEMTIEPAGRPRRNLLVDARPLHDHTGRIIGAVCSASDITVLRDREADLEAFAGVVAHDLKGPLGGVAGFAEILDDHLDAGTTEPTQLRPALDRIRSGTDRMRGLIDDLLAYATARDAQLHREPVDLRALVAEVVNERTAPLRASGTPEAQLPTIHTGPLPVVHADPAMIRQLLDNLIGNALKYTRPGQPAQIAISSQATADGTAVIEIADRGIGIPAADQPHVFTSFHRSASHRGYAGTGLGLSICQRIVDRHEGTITVSDNPGGGTRMRFTLPGATDLALPTMSHPTYTASHQGRLLASPFADV</sequence>
<comment type="caution">
    <text evidence="16">The sequence shown here is derived from an EMBL/GenBank/DDBJ whole genome shotgun (WGS) entry which is preliminary data.</text>
</comment>
<dbReference type="PROSITE" id="PS50113">
    <property type="entry name" value="PAC"/>
    <property type="match status" value="1"/>
</dbReference>
<dbReference type="CDD" id="cd00075">
    <property type="entry name" value="HATPase"/>
    <property type="match status" value="1"/>
</dbReference>
<keyword evidence="10 12" id="KW-0472">Membrane</keyword>
<dbReference type="Gene3D" id="3.30.450.20">
    <property type="entry name" value="PAS domain"/>
    <property type="match status" value="1"/>
</dbReference>
<accession>A0A4Q7ZCR4</accession>
<dbReference type="InterPro" id="IPR005467">
    <property type="entry name" value="His_kinase_dom"/>
</dbReference>
<dbReference type="SMART" id="SM00388">
    <property type="entry name" value="HisKA"/>
    <property type="match status" value="1"/>
</dbReference>
<dbReference type="GO" id="GO:0005886">
    <property type="term" value="C:plasma membrane"/>
    <property type="evidence" value="ECO:0007669"/>
    <property type="project" value="UniProtKB-SubCell"/>
</dbReference>
<dbReference type="InterPro" id="IPR004358">
    <property type="entry name" value="Sig_transdc_His_kin-like_C"/>
</dbReference>
<evidence type="ECO:0000256" key="10">
    <source>
        <dbReference type="ARBA" id="ARBA00023136"/>
    </source>
</evidence>
<name>A0A4Q7ZCR4_9ACTN</name>
<evidence type="ECO:0000256" key="9">
    <source>
        <dbReference type="ARBA" id="ARBA00023012"/>
    </source>
</evidence>
<dbReference type="InterPro" id="IPR035965">
    <property type="entry name" value="PAS-like_dom_sf"/>
</dbReference>
<dbReference type="InterPro" id="IPR000700">
    <property type="entry name" value="PAS-assoc_C"/>
</dbReference>
<dbReference type="InterPro" id="IPR003594">
    <property type="entry name" value="HATPase_dom"/>
</dbReference>
<dbReference type="InterPro" id="IPR006189">
    <property type="entry name" value="CHASE_dom"/>
</dbReference>
<dbReference type="InterPro" id="IPR036890">
    <property type="entry name" value="HATPase_C_sf"/>
</dbReference>
<dbReference type="SUPFAM" id="SSF55874">
    <property type="entry name" value="ATPase domain of HSP90 chaperone/DNA topoisomerase II/histidine kinase"/>
    <property type="match status" value="1"/>
</dbReference>
<dbReference type="Pfam" id="PF08448">
    <property type="entry name" value="PAS_4"/>
    <property type="match status" value="1"/>
</dbReference>
<evidence type="ECO:0000259" key="14">
    <source>
        <dbReference type="PROSITE" id="PS50113"/>
    </source>
</evidence>
<keyword evidence="4" id="KW-0597">Phosphoprotein</keyword>
<dbReference type="SUPFAM" id="SSF55785">
    <property type="entry name" value="PYP-like sensor domain (PAS domain)"/>
    <property type="match status" value="1"/>
</dbReference>
<dbReference type="GO" id="GO:0000155">
    <property type="term" value="F:phosphorelay sensor kinase activity"/>
    <property type="evidence" value="ECO:0007669"/>
    <property type="project" value="InterPro"/>
</dbReference>
<feature type="domain" description="Histidine kinase" evidence="13">
    <location>
        <begin position="481"/>
        <end position="704"/>
    </location>
</feature>
<evidence type="ECO:0000313" key="17">
    <source>
        <dbReference type="Proteomes" id="UP000292564"/>
    </source>
</evidence>
<dbReference type="GO" id="GO:0030295">
    <property type="term" value="F:protein kinase activator activity"/>
    <property type="evidence" value="ECO:0007669"/>
    <property type="project" value="TreeGrafter"/>
</dbReference>